<dbReference type="Pfam" id="PF06904">
    <property type="entry name" value="Extensin-like_C"/>
    <property type="match status" value="1"/>
</dbReference>
<gene>
    <name evidence="2" type="ORF">rosmuc_01868</name>
</gene>
<accession>A0A0A0HQ19</accession>
<comment type="caution">
    <text evidence="2">The sequence shown here is derived from an EMBL/GenBank/DDBJ whole genome shotgun (WGS) entry which is preliminary data.</text>
</comment>
<dbReference type="eggNOG" id="COG3921">
    <property type="taxonomic scope" value="Bacteria"/>
</dbReference>
<dbReference type="EMBL" id="AONH01000010">
    <property type="protein sequence ID" value="KGM88173.1"/>
    <property type="molecule type" value="Genomic_DNA"/>
</dbReference>
<name>A0A0A0HQ19_9RHOB</name>
<evidence type="ECO:0000259" key="1">
    <source>
        <dbReference type="Pfam" id="PF06904"/>
    </source>
</evidence>
<evidence type="ECO:0000313" key="3">
    <source>
        <dbReference type="Proteomes" id="UP000030021"/>
    </source>
</evidence>
<evidence type="ECO:0000313" key="2">
    <source>
        <dbReference type="EMBL" id="KGM88173.1"/>
    </source>
</evidence>
<reference evidence="2 3" key="1">
    <citation type="submission" date="2013-01" db="EMBL/GenBank/DDBJ databases">
        <authorList>
            <person name="Fiebig A."/>
            <person name="Goeker M."/>
            <person name="Klenk H.-P.P."/>
        </authorList>
    </citation>
    <scope>NUCLEOTIDE SEQUENCE [LARGE SCALE GENOMIC DNA]</scope>
    <source>
        <strain evidence="2 3">DSM 17069</strain>
    </source>
</reference>
<protein>
    <recommendedName>
        <fullName evidence="1">Extensin-like C-terminal domain-containing protein</fullName>
    </recommendedName>
</protein>
<organism evidence="2 3">
    <name type="scientific">Roseovarius mucosus DSM 17069</name>
    <dbReference type="NCBI Taxonomy" id="1288298"/>
    <lineage>
        <taxon>Bacteria</taxon>
        <taxon>Pseudomonadati</taxon>
        <taxon>Pseudomonadota</taxon>
        <taxon>Alphaproteobacteria</taxon>
        <taxon>Rhodobacterales</taxon>
        <taxon>Roseobacteraceae</taxon>
        <taxon>Roseovarius</taxon>
    </lineage>
</organism>
<sequence length="203" mass="21438">MRRAVLGIAAGLSLIASGCGRSDNDEVSRGGGLCGDPGLIGSVSGFQHHEVNGCGIERAVRLEAVHGVRLSQAATLDCPTARALGDWVKRSAKPAVGRMGGGLTGLQVPAHYVCRTRNSQPGARISEHGRGKAIDISALKLKDGSDISVLRDWGRGHEGRILKRVHGEACGTFGTVLGPNSDRHHKDHFHFDTAKHGNGPYCR</sequence>
<dbReference type="HOGENOM" id="CLU_043272_2_2_5"/>
<dbReference type="Proteomes" id="UP000030021">
    <property type="component" value="Unassembled WGS sequence"/>
</dbReference>
<dbReference type="PATRIC" id="fig|1288298.3.peg.1885"/>
<dbReference type="OrthoDB" id="9809788at2"/>
<dbReference type="RefSeq" id="WP_037272515.1">
    <property type="nucleotide sequence ID" value="NZ_KN293979.1"/>
</dbReference>
<dbReference type="STRING" id="215743.ROSMUCSMR3_01257"/>
<feature type="domain" description="Extensin-like C-terminal" evidence="1">
    <location>
        <begin position="49"/>
        <end position="203"/>
    </location>
</feature>
<dbReference type="InterPro" id="IPR009683">
    <property type="entry name" value="Extensin-like_C"/>
</dbReference>
<proteinExistence type="predicted"/>
<dbReference type="PROSITE" id="PS51257">
    <property type="entry name" value="PROKAR_LIPOPROTEIN"/>
    <property type="match status" value="1"/>
</dbReference>
<dbReference type="AlphaFoldDB" id="A0A0A0HQ19"/>